<protein>
    <recommendedName>
        <fullName evidence="7">30S ribosomal protein S21, chloroplastic</fullName>
    </recommendedName>
</protein>
<evidence type="ECO:0000313" key="6">
    <source>
        <dbReference type="Proteomes" id="UP000886520"/>
    </source>
</evidence>
<reference evidence="5" key="1">
    <citation type="submission" date="2021-01" db="EMBL/GenBank/DDBJ databases">
        <title>Adiantum capillus-veneris genome.</title>
        <authorList>
            <person name="Fang Y."/>
            <person name="Liao Q."/>
        </authorList>
    </citation>
    <scope>NUCLEOTIDE SEQUENCE</scope>
    <source>
        <strain evidence="5">H3</strain>
        <tissue evidence="5">Leaf</tissue>
    </source>
</reference>
<dbReference type="Gene3D" id="1.20.5.1150">
    <property type="entry name" value="Ribosomal protein S8"/>
    <property type="match status" value="1"/>
</dbReference>
<feature type="region of interest" description="Disordered" evidence="4">
    <location>
        <begin position="1"/>
        <end position="62"/>
    </location>
</feature>
<dbReference type="GO" id="GO:0005840">
    <property type="term" value="C:ribosome"/>
    <property type="evidence" value="ECO:0007669"/>
    <property type="project" value="UniProtKB-KW"/>
</dbReference>
<dbReference type="InterPro" id="IPR038380">
    <property type="entry name" value="Ribosomal_bS21_sf"/>
</dbReference>
<dbReference type="HAMAP" id="MF_00358">
    <property type="entry name" value="Ribosomal_bS21"/>
    <property type="match status" value="1"/>
</dbReference>
<dbReference type="GO" id="GO:0006412">
    <property type="term" value="P:translation"/>
    <property type="evidence" value="ECO:0007669"/>
    <property type="project" value="InterPro"/>
</dbReference>
<feature type="region of interest" description="Disordered" evidence="4">
    <location>
        <begin position="124"/>
        <end position="169"/>
    </location>
</feature>
<keyword evidence="2" id="KW-0689">Ribosomal protein</keyword>
<feature type="compositionally biased region" description="Acidic residues" evidence="4">
    <location>
        <begin position="155"/>
        <end position="169"/>
    </location>
</feature>
<dbReference type="Pfam" id="PF01165">
    <property type="entry name" value="Ribosomal_S21"/>
    <property type="match status" value="1"/>
</dbReference>
<keyword evidence="6" id="KW-1185">Reference proteome</keyword>
<evidence type="ECO:0000313" key="5">
    <source>
        <dbReference type="EMBL" id="KAI5072221.1"/>
    </source>
</evidence>
<feature type="compositionally biased region" description="Low complexity" evidence="4">
    <location>
        <begin position="1"/>
        <end position="33"/>
    </location>
</feature>
<dbReference type="GO" id="GO:0003735">
    <property type="term" value="F:structural constituent of ribosome"/>
    <property type="evidence" value="ECO:0007669"/>
    <property type="project" value="InterPro"/>
</dbReference>
<name>A0A9D4ZGR7_ADICA</name>
<evidence type="ECO:0000256" key="2">
    <source>
        <dbReference type="ARBA" id="ARBA00022980"/>
    </source>
</evidence>
<dbReference type="GO" id="GO:1990904">
    <property type="term" value="C:ribonucleoprotein complex"/>
    <property type="evidence" value="ECO:0007669"/>
    <property type="project" value="UniProtKB-KW"/>
</dbReference>
<evidence type="ECO:0008006" key="7">
    <source>
        <dbReference type="Google" id="ProtNLM"/>
    </source>
</evidence>
<dbReference type="InterPro" id="IPR001911">
    <property type="entry name" value="Ribosomal_bS21"/>
</dbReference>
<accession>A0A9D4ZGR7</accession>
<sequence length="169" mass="18661">MAMAASAMACASSAPPLSSSSSSSPSFSSSSTPAPIPRQVHFPSSIPNTSLSTTPSTSPHDPSLQFANMMWFKGPYNTQIFVGENEPADSVVRRFRRAVMQAGIIAECRRRRFFETPQDIAKRKLQAAQRRRSKSRFLPRGMTDPRKTSQTTPAADDDDNDNWEYDEVA</sequence>
<evidence type="ECO:0000256" key="4">
    <source>
        <dbReference type="SAM" id="MobiDB-lite"/>
    </source>
</evidence>
<dbReference type="EMBL" id="JABFUD020000012">
    <property type="protein sequence ID" value="KAI5072221.1"/>
    <property type="molecule type" value="Genomic_DNA"/>
</dbReference>
<evidence type="ECO:0000256" key="3">
    <source>
        <dbReference type="ARBA" id="ARBA00023274"/>
    </source>
</evidence>
<comment type="caution">
    <text evidence="5">The sequence shown here is derived from an EMBL/GenBank/DDBJ whole genome shotgun (WGS) entry which is preliminary data.</text>
</comment>
<dbReference type="PANTHER" id="PTHR21109:SF0">
    <property type="entry name" value="SMALL RIBOSOMAL SUBUNIT PROTEIN BS21M"/>
    <property type="match status" value="1"/>
</dbReference>
<organism evidence="5 6">
    <name type="scientific">Adiantum capillus-veneris</name>
    <name type="common">Maidenhair fern</name>
    <dbReference type="NCBI Taxonomy" id="13818"/>
    <lineage>
        <taxon>Eukaryota</taxon>
        <taxon>Viridiplantae</taxon>
        <taxon>Streptophyta</taxon>
        <taxon>Embryophyta</taxon>
        <taxon>Tracheophyta</taxon>
        <taxon>Polypodiopsida</taxon>
        <taxon>Polypodiidae</taxon>
        <taxon>Polypodiales</taxon>
        <taxon>Pteridineae</taxon>
        <taxon>Pteridaceae</taxon>
        <taxon>Vittarioideae</taxon>
        <taxon>Adiantum</taxon>
    </lineage>
</organism>
<dbReference type="Proteomes" id="UP000886520">
    <property type="component" value="Chromosome 12"/>
</dbReference>
<keyword evidence="3" id="KW-0687">Ribonucleoprotein</keyword>
<comment type="similarity">
    <text evidence="1">Belongs to the bacterial ribosomal protein bS21 family.</text>
</comment>
<dbReference type="AlphaFoldDB" id="A0A9D4ZGR7"/>
<gene>
    <name evidence="5" type="ORF">GOP47_0012327</name>
</gene>
<dbReference type="PANTHER" id="PTHR21109">
    <property type="entry name" value="MITOCHONDRIAL 28S RIBOSOMAL PROTEIN S21"/>
    <property type="match status" value="1"/>
</dbReference>
<dbReference type="NCBIfam" id="TIGR00030">
    <property type="entry name" value="S21p"/>
    <property type="match status" value="1"/>
</dbReference>
<feature type="compositionally biased region" description="Low complexity" evidence="4">
    <location>
        <begin position="43"/>
        <end position="62"/>
    </location>
</feature>
<dbReference type="OrthoDB" id="785538at2759"/>
<evidence type="ECO:0000256" key="1">
    <source>
        <dbReference type="ARBA" id="ARBA00006640"/>
    </source>
</evidence>
<feature type="compositionally biased region" description="Basic residues" evidence="4">
    <location>
        <begin position="124"/>
        <end position="137"/>
    </location>
</feature>
<proteinExistence type="inferred from homology"/>
<dbReference type="PRINTS" id="PR00976">
    <property type="entry name" value="RIBOSOMALS21"/>
</dbReference>